<comment type="caution">
    <text evidence="7">The sequence shown here is derived from an EMBL/GenBank/DDBJ whole genome shotgun (WGS) entry which is preliminary data.</text>
</comment>
<evidence type="ECO:0000256" key="2">
    <source>
        <dbReference type="ARBA" id="ARBA00023008"/>
    </source>
</evidence>
<dbReference type="Proteomes" id="UP001158986">
    <property type="component" value="Unassembled WGS sequence"/>
</dbReference>
<evidence type="ECO:0000313" key="7">
    <source>
        <dbReference type="EMBL" id="CAH0515096.1"/>
    </source>
</evidence>
<dbReference type="Pfam" id="PF00264">
    <property type="entry name" value="Tyrosinase"/>
    <property type="match status" value="1"/>
</dbReference>
<reference evidence="7 8" key="1">
    <citation type="submission" date="2021-11" db="EMBL/GenBank/DDBJ databases">
        <authorList>
            <person name="Islam A."/>
            <person name="Islam S."/>
            <person name="Flora M.S."/>
            <person name="Rahman M."/>
            <person name="Ziaur R.M."/>
            <person name="Epstein J.H."/>
            <person name="Hassan M."/>
            <person name="Klassen M."/>
            <person name="Woodard K."/>
            <person name="Webb A."/>
            <person name="Webby R.J."/>
            <person name="El Zowalaty M.E."/>
        </authorList>
    </citation>
    <scope>NUCLEOTIDE SEQUENCE [LARGE SCALE GENOMIC DNA]</scope>
    <source>
        <strain evidence="7">Pbs1</strain>
    </source>
</reference>
<protein>
    <recommendedName>
        <fullName evidence="5 6">Tyrosinase copper-binding domain-containing protein</fullName>
    </recommendedName>
</protein>
<evidence type="ECO:0000259" key="5">
    <source>
        <dbReference type="PROSITE" id="PS00497"/>
    </source>
</evidence>
<dbReference type="PROSITE" id="PS00498">
    <property type="entry name" value="TYROSINASE_2"/>
    <property type="match status" value="1"/>
</dbReference>
<keyword evidence="2" id="KW-0186">Copper</keyword>
<dbReference type="PANTHER" id="PTHR11474:SF126">
    <property type="entry name" value="TYROSINASE-LIKE PROTEIN TYR-1-RELATED"/>
    <property type="match status" value="1"/>
</dbReference>
<dbReference type="InterPro" id="IPR008922">
    <property type="entry name" value="Di-copper_centre_dom_sf"/>
</dbReference>
<keyword evidence="4" id="KW-0732">Signal</keyword>
<dbReference type="InterPro" id="IPR050316">
    <property type="entry name" value="Tyrosinase/Hemocyanin"/>
</dbReference>
<evidence type="ECO:0000256" key="1">
    <source>
        <dbReference type="ARBA" id="ARBA00022723"/>
    </source>
</evidence>
<sequence>MKLLWILSIGLLALISRVAHVEAQACGSRLRKDWDMLTATEKTTYKNAIRASMDSGAYIKFVEMHTEMRSEMEAHQQCMFIYWHRLLLVAFENMLRGQGAAYACVTVPYFNWIVASAKVTSGACSSFGDCLAITKELGGFTSGSQRTLTINGVENSGRCIDTPPLDRFCELSSLVGTACAGCVPRSDWSTVRVPITASYASVRAQVFNGANIGEMSSMVERGCHNNVHANLGGTMGAFASPADPVFWSHHATVDLLHVIFHKCRVGTDRLTFAQKASHPIAWMSCARRDSGNFRPTDTITMRTGEMGINSIPGESDPQLARFFEGVPNQFAGLMDVRDLGTSSYGYSISGQIATMYSQCDASPTSRKLKETTATNGTSTPVMCGVAEDDASDEDGNNYASQNNFPETDYTGKDDGHKDIVIVDGSGNPVAPGTPREAYCSDESEKRVVDWYDETLEAMGGDSYQNMDDIERQACMFENKCLGGTKDYTPEFKALWKVEEPRCKTIVDAINNGSQSIQFESWLEAMESHFGCPEPTDSMNDDTNTELRGSSESGSLILTETGVQVASNDTNQLLTFLSEVDLTAISTMDD</sequence>
<dbReference type="InterPro" id="IPR002227">
    <property type="entry name" value="Tyrosinase_Cu-bd"/>
</dbReference>
<feature type="domain" description="Tyrosinase copper-binding" evidence="6">
    <location>
        <begin position="243"/>
        <end position="254"/>
    </location>
</feature>
<gene>
    <name evidence="7" type="ORF">PBS001_LOCUS1820</name>
</gene>
<dbReference type="Gene3D" id="1.10.1280.10">
    <property type="entry name" value="Di-copper center containing domain from catechol oxidase"/>
    <property type="match status" value="1"/>
</dbReference>
<name>A0ABN8CT59_9STRA</name>
<dbReference type="SUPFAM" id="SSF48056">
    <property type="entry name" value="Di-copper centre-containing domain"/>
    <property type="match status" value="1"/>
</dbReference>
<organism evidence="7 8">
    <name type="scientific">Peronospora belbahrii</name>
    <dbReference type="NCBI Taxonomy" id="622444"/>
    <lineage>
        <taxon>Eukaryota</taxon>
        <taxon>Sar</taxon>
        <taxon>Stramenopiles</taxon>
        <taxon>Oomycota</taxon>
        <taxon>Peronosporomycetes</taxon>
        <taxon>Peronosporales</taxon>
        <taxon>Peronosporaceae</taxon>
        <taxon>Peronospora</taxon>
    </lineage>
</organism>
<feature type="region of interest" description="Disordered" evidence="3">
    <location>
        <begin position="389"/>
        <end position="413"/>
    </location>
</feature>
<evidence type="ECO:0000313" key="8">
    <source>
        <dbReference type="Proteomes" id="UP001158986"/>
    </source>
</evidence>
<feature type="chain" id="PRO_5046687295" description="Tyrosinase copper-binding domain-containing protein" evidence="4">
    <location>
        <begin position="24"/>
        <end position="589"/>
    </location>
</feature>
<dbReference type="PRINTS" id="PR00092">
    <property type="entry name" value="TYROSINASE"/>
</dbReference>
<keyword evidence="8" id="KW-1185">Reference proteome</keyword>
<dbReference type="EMBL" id="CAKLCB010000100">
    <property type="protein sequence ID" value="CAH0515096.1"/>
    <property type="molecule type" value="Genomic_DNA"/>
</dbReference>
<dbReference type="PROSITE" id="PS00497">
    <property type="entry name" value="TYROSINASE_1"/>
    <property type="match status" value="1"/>
</dbReference>
<feature type="domain" description="Tyrosinase copper-binding" evidence="5">
    <location>
        <begin position="75"/>
        <end position="92"/>
    </location>
</feature>
<keyword evidence="1" id="KW-0479">Metal-binding</keyword>
<evidence type="ECO:0000256" key="4">
    <source>
        <dbReference type="SAM" id="SignalP"/>
    </source>
</evidence>
<dbReference type="PANTHER" id="PTHR11474">
    <property type="entry name" value="TYROSINASE FAMILY MEMBER"/>
    <property type="match status" value="1"/>
</dbReference>
<evidence type="ECO:0000256" key="3">
    <source>
        <dbReference type="SAM" id="MobiDB-lite"/>
    </source>
</evidence>
<proteinExistence type="predicted"/>
<evidence type="ECO:0000259" key="6">
    <source>
        <dbReference type="PROSITE" id="PS00498"/>
    </source>
</evidence>
<accession>A0ABN8CT59</accession>
<feature type="signal peptide" evidence="4">
    <location>
        <begin position="1"/>
        <end position="23"/>
    </location>
</feature>